<dbReference type="RefSeq" id="WP_343993011.1">
    <property type="nucleotide sequence ID" value="NZ_BAAANB010000021.1"/>
</dbReference>
<gene>
    <name evidence="1" type="ORF">GCM10009740_31350</name>
</gene>
<sequence>MARQPDDGISLRREINELKAAVRRLTSRSSFSGMGMRPDAKGGLMSNDFDGDLAAGNAGTRGWALNSFRAAFGELILRPGSVGNDSLTSPVDGKVGNVSASGFALAAGSFAELAFQLITVPPGFTQALVSAGASVFSYNPNTTAGNNGQGGDAIYCAVQVSVTGGAQASHPNPAPLSGSGGFTTATSGAGFSLAGLTGGDTIRLSVLGCSAYQGLAANPDNYANAYATVTFLR</sequence>
<protein>
    <recommendedName>
        <fullName evidence="3">Minor tail protein</fullName>
    </recommendedName>
</protein>
<proteinExistence type="predicted"/>
<evidence type="ECO:0000313" key="1">
    <source>
        <dbReference type="EMBL" id="GAA2037318.1"/>
    </source>
</evidence>
<evidence type="ECO:0008006" key="3">
    <source>
        <dbReference type="Google" id="ProtNLM"/>
    </source>
</evidence>
<organism evidence="1 2">
    <name type="scientific">Terrabacter terrae</name>
    <dbReference type="NCBI Taxonomy" id="318434"/>
    <lineage>
        <taxon>Bacteria</taxon>
        <taxon>Bacillati</taxon>
        <taxon>Actinomycetota</taxon>
        <taxon>Actinomycetes</taxon>
        <taxon>Micrococcales</taxon>
        <taxon>Intrasporangiaceae</taxon>
        <taxon>Terrabacter</taxon>
    </lineage>
</organism>
<keyword evidence="2" id="KW-1185">Reference proteome</keyword>
<dbReference type="EMBL" id="BAAANB010000021">
    <property type="protein sequence ID" value="GAA2037318.1"/>
    <property type="molecule type" value="Genomic_DNA"/>
</dbReference>
<comment type="caution">
    <text evidence="1">The sequence shown here is derived from an EMBL/GenBank/DDBJ whole genome shotgun (WGS) entry which is preliminary data.</text>
</comment>
<name>A0ABP5G1S8_9MICO</name>
<dbReference type="Proteomes" id="UP001501285">
    <property type="component" value="Unassembled WGS sequence"/>
</dbReference>
<accession>A0ABP5G1S8</accession>
<evidence type="ECO:0000313" key="2">
    <source>
        <dbReference type="Proteomes" id="UP001501285"/>
    </source>
</evidence>
<reference evidence="2" key="1">
    <citation type="journal article" date="2019" name="Int. J. Syst. Evol. Microbiol.">
        <title>The Global Catalogue of Microorganisms (GCM) 10K type strain sequencing project: providing services to taxonomists for standard genome sequencing and annotation.</title>
        <authorList>
            <consortium name="The Broad Institute Genomics Platform"/>
            <consortium name="The Broad Institute Genome Sequencing Center for Infectious Disease"/>
            <person name="Wu L."/>
            <person name="Ma J."/>
        </authorList>
    </citation>
    <scope>NUCLEOTIDE SEQUENCE [LARGE SCALE GENOMIC DNA]</scope>
    <source>
        <strain evidence="2">JCM 14283</strain>
    </source>
</reference>